<name>A0A240U388_9BURK</name>
<evidence type="ECO:0000313" key="1">
    <source>
        <dbReference type="EMBL" id="ART52282.1"/>
    </source>
</evidence>
<dbReference type="Proteomes" id="UP000194432">
    <property type="component" value="Chromosome 1"/>
</dbReference>
<dbReference type="EMBL" id="CP021361">
    <property type="protein sequence ID" value="ART52282.1"/>
    <property type="molecule type" value="Genomic_DNA"/>
</dbReference>
<keyword evidence="2" id="KW-1185">Reference proteome</keyword>
<proteinExistence type="predicted"/>
<dbReference type="AlphaFoldDB" id="A0A240U388"/>
<gene>
    <name evidence="1" type="ORF">CBP34_12330</name>
</gene>
<accession>A0A240U388</accession>
<reference evidence="1 2" key="1">
    <citation type="submission" date="2017-05" db="EMBL/GenBank/DDBJ databases">
        <title>Polyphasic characterization of four soil-derived phenanthrene-degrading Acidovorax strains and proposal of Acidovorax phenanthrenivorans sp. nov.</title>
        <authorList>
            <person name="Singleton D.R."/>
            <person name="Lee J."/>
            <person name="Dickey A.N."/>
            <person name="Stroud A."/>
            <person name="Scholl E.H."/>
            <person name="Wright F.A."/>
            <person name="Aitken M.D."/>
        </authorList>
    </citation>
    <scope>NUCLEOTIDE SEQUENCE [LARGE SCALE GENOMIC DNA]</scope>
    <source>
        <strain evidence="1">NA3</strain>
    </source>
</reference>
<sequence>MTTAAKTATTAWAFRTRFRRGAFGWKGTQLAFGRINEALTEIRAVARHDPPRAAEGAVLLLEKLSPALCQIDSSSGALGNATYAAVQELAPLISQAPVSAPVRQKWLDRLFDAIQEDDPPYIESLGDHWGDLCATKELASAWADQLLPTLKNALRERKRGTYAFFSGTTLCYSALFKAQRHDQLLELLDMDPHPIWPYLVWGAKVLATRGQIDEAIAYLRERAGSTTSETSIARFAEEELLKAGRRAEAFNQYALLANQANTQIATYRALAKKYPELAKDKLLDHLIASTPGEPGKWFATAKTLKLFEQATHLAWASPCDPKTLNRAARDHLKTQPDFAMQCALASLHWMSLGHGYELTGMDVQDAYRIAIEAAAATQRAQQVRMSIEQVLASDRPMAAWLQRSLGIVLQTA</sequence>
<evidence type="ECO:0000313" key="2">
    <source>
        <dbReference type="Proteomes" id="UP000194432"/>
    </source>
</evidence>
<protein>
    <submittedName>
        <fullName evidence="1">Uncharacterized protein</fullName>
    </submittedName>
</protein>
<organism evidence="1 2">
    <name type="scientific">Acidovorax carolinensis</name>
    <dbReference type="NCBI Taxonomy" id="553814"/>
    <lineage>
        <taxon>Bacteria</taxon>
        <taxon>Pseudomonadati</taxon>
        <taxon>Pseudomonadota</taxon>
        <taxon>Betaproteobacteria</taxon>
        <taxon>Burkholderiales</taxon>
        <taxon>Comamonadaceae</taxon>
        <taxon>Acidovorax</taxon>
    </lineage>
</organism>
<dbReference type="KEGG" id="acin:CBP34_12330"/>
<dbReference type="RefSeq" id="WP_094098193.1">
    <property type="nucleotide sequence ID" value="NZ_CP021361.1"/>
</dbReference>